<feature type="transmembrane region" description="Helical" evidence="2">
    <location>
        <begin position="328"/>
        <end position="346"/>
    </location>
</feature>
<name>A0A2G8L684_STIJA</name>
<dbReference type="InterPro" id="IPR026505">
    <property type="entry name" value="Solute_c_fam_35_mem_F3/F4"/>
</dbReference>
<dbReference type="EMBL" id="MRZV01000202">
    <property type="protein sequence ID" value="PIK55748.1"/>
    <property type="molecule type" value="Genomic_DNA"/>
</dbReference>
<feature type="compositionally biased region" description="Basic and acidic residues" evidence="1">
    <location>
        <begin position="17"/>
        <end position="27"/>
    </location>
</feature>
<reference evidence="3 4" key="1">
    <citation type="journal article" date="2017" name="PLoS Biol.">
        <title>The sea cucumber genome provides insights into morphological evolution and visceral regeneration.</title>
        <authorList>
            <person name="Zhang X."/>
            <person name="Sun L."/>
            <person name="Yuan J."/>
            <person name="Sun Y."/>
            <person name="Gao Y."/>
            <person name="Zhang L."/>
            <person name="Li S."/>
            <person name="Dai H."/>
            <person name="Hamel J.F."/>
            <person name="Liu C."/>
            <person name="Yu Y."/>
            <person name="Liu S."/>
            <person name="Lin W."/>
            <person name="Guo K."/>
            <person name="Jin S."/>
            <person name="Xu P."/>
            <person name="Storey K.B."/>
            <person name="Huan P."/>
            <person name="Zhang T."/>
            <person name="Zhou Y."/>
            <person name="Zhang J."/>
            <person name="Lin C."/>
            <person name="Li X."/>
            <person name="Xing L."/>
            <person name="Huo D."/>
            <person name="Sun M."/>
            <person name="Wang L."/>
            <person name="Mercier A."/>
            <person name="Li F."/>
            <person name="Yang H."/>
            <person name="Xiang J."/>
        </authorList>
    </citation>
    <scope>NUCLEOTIDE SEQUENCE [LARGE SCALE GENOMIC DNA]</scope>
    <source>
        <strain evidence="3">Shaxun</strain>
        <tissue evidence="3">Muscle</tissue>
    </source>
</reference>
<keyword evidence="4" id="KW-1185">Reference proteome</keyword>
<protein>
    <submittedName>
        <fullName evidence="3">Putative thiamine transporter SLC35F3 isoform X2</fullName>
    </submittedName>
</protein>
<keyword evidence="2" id="KW-0472">Membrane</keyword>
<dbReference type="PANTHER" id="PTHR19346">
    <property type="entry name" value="SUGAR PHOSPHATE TRANSPORTER DOMAIN-CONTAINING PROTEIN"/>
    <property type="match status" value="1"/>
</dbReference>
<feature type="region of interest" description="Disordered" evidence="1">
    <location>
        <begin position="1"/>
        <end position="27"/>
    </location>
</feature>
<feature type="transmembrane region" description="Helical" evidence="2">
    <location>
        <begin position="209"/>
        <end position="226"/>
    </location>
</feature>
<evidence type="ECO:0000256" key="1">
    <source>
        <dbReference type="SAM" id="MobiDB-lite"/>
    </source>
</evidence>
<sequence>MEKELESKNGEIPGKTEVIELDSKSTKMEESERTQILLADESQRQVTNSMDSRKLFFGFLIVIGIAVSWVGATQFSQSTYSPTFFAPLFNVWFSTTWMIICYPVFQVGVWIIRPWPSMTTKDVFRNSAQVFGRSGLTVKTFCAFVIPFTICWFITNYINTAFIYIFSWLWLQERLALLPAKGTSVLLSILGIVLISYAEGFEGPSLKGSVLSVASAIGAAIYKVLFKRYVGDANYGQVSLFLTLLGLFNAFVLWPSILAVYYTGFEYWEWNDMPWDYLCGSAAMSVVFNFLINFGIAVTFPLFIALGTVVGIPLNAVVDLVFRDNPFGPYKIGGTACIILGFLIMLMPEKWQEMASCCYVRRVPAEGTTPSAGAQEDRERTQDHNTSPNGKV</sequence>
<comment type="caution">
    <text evidence="3">The sequence shown here is derived from an EMBL/GenBank/DDBJ whole genome shotgun (WGS) entry which is preliminary data.</text>
</comment>
<gene>
    <name evidence="3" type="ORF">BSL78_07359</name>
</gene>
<feature type="transmembrane region" description="Helical" evidence="2">
    <location>
        <begin position="299"/>
        <end position="322"/>
    </location>
</feature>
<accession>A0A2G8L684</accession>
<feature type="region of interest" description="Disordered" evidence="1">
    <location>
        <begin position="368"/>
        <end position="392"/>
    </location>
</feature>
<proteinExistence type="predicted"/>
<organism evidence="3 4">
    <name type="scientific">Stichopus japonicus</name>
    <name type="common">Sea cucumber</name>
    <dbReference type="NCBI Taxonomy" id="307972"/>
    <lineage>
        <taxon>Eukaryota</taxon>
        <taxon>Metazoa</taxon>
        <taxon>Echinodermata</taxon>
        <taxon>Eleutherozoa</taxon>
        <taxon>Echinozoa</taxon>
        <taxon>Holothuroidea</taxon>
        <taxon>Aspidochirotacea</taxon>
        <taxon>Aspidochirotida</taxon>
        <taxon>Stichopodidae</taxon>
        <taxon>Apostichopus</taxon>
    </lineage>
</organism>
<keyword evidence="2" id="KW-1133">Transmembrane helix</keyword>
<keyword evidence="2" id="KW-0812">Transmembrane</keyword>
<feature type="transmembrane region" description="Helical" evidence="2">
    <location>
        <begin position="84"/>
        <end position="112"/>
    </location>
</feature>
<dbReference type="STRING" id="307972.A0A2G8L684"/>
<dbReference type="AlphaFoldDB" id="A0A2G8L684"/>
<evidence type="ECO:0000313" key="3">
    <source>
        <dbReference type="EMBL" id="PIK55748.1"/>
    </source>
</evidence>
<dbReference type="PANTHER" id="PTHR19346:SF4">
    <property type="entry name" value="SUGAR PHOSPHATE TRANSPORTER DOMAIN-CONTAINING PROTEIN"/>
    <property type="match status" value="1"/>
</dbReference>
<feature type="transmembrane region" description="Helical" evidence="2">
    <location>
        <begin position="55"/>
        <end position="72"/>
    </location>
</feature>
<feature type="transmembrane region" description="Helical" evidence="2">
    <location>
        <begin position="178"/>
        <end position="197"/>
    </location>
</feature>
<feature type="transmembrane region" description="Helical" evidence="2">
    <location>
        <begin position="144"/>
        <end position="171"/>
    </location>
</feature>
<dbReference type="Proteomes" id="UP000230750">
    <property type="component" value="Unassembled WGS sequence"/>
</dbReference>
<evidence type="ECO:0000256" key="2">
    <source>
        <dbReference type="SAM" id="Phobius"/>
    </source>
</evidence>
<feature type="transmembrane region" description="Helical" evidence="2">
    <location>
        <begin position="238"/>
        <end position="262"/>
    </location>
</feature>
<dbReference type="OrthoDB" id="10062838at2759"/>
<evidence type="ECO:0000313" key="4">
    <source>
        <dbReference type="Proteomes" id="UP000230750"/>
    </source>
</evidence>